<feature type="transmembrane region" description="Helical" evidence="11">
    <location>
        <begin position="21"/>
        <end position="38"/>
    </location>
</feature>
<evidence type="ECO:0000256" key="10">
    <source>
        <dbReference type="ARBA" id="ARBA00023136"/>
    </source>
</evidence>
<keyword evidence="13" id="KW-1185">Reference proteome</keyword>
<protein>
    <submittedName>
        <fullName evidence="12">Sugar MFS transporter</fullName>
    </submittedName>
</protein>
<dbReference type="InterPro" id="IPR050375">
    <property type="entry name" value="MFS_TsgA-like"/>
</dbReference>
<comment type="subcellular location">
    <subcellularLocation>
        <location evidence="2">Cell inner membrane</location>
        <topology evidence="2">Multi-pass membrane protein</topology>
    </subcellularLocation>
</comment>
<evidence type="ECO:0000256" key="5">
    <source>
        <dbReference type="ARBA" id="ARBA00022475"/>
    </source>
</evidence>
<dbReference type="EMBL" id="JBBHJY010000001">
    <property type="protein sequence ID" value="MEJ6008812.1"/>
    <property type="molecule type" value="Genomic_DNA"/>
</dbReference>
<gene>
    <name evidence="12" type="ORF">WG900_02650</name>
</gene>
<dbReference type="Proteomes" id="UP001379235">
    <property type="component" value="Unassembled WGS sequence"/>
</dbReference>
<dbReference type="InterPro" id="IPR036259">
    <property type="entry name" value="MFS_trans_sf"/>
</dbReference>
<dbReference type="InterPro" id="IPR011701">
    <property type="entry name" value="MFS"/>
</dbReference>
<feature type="transmembrane region" description="Helical" evidence="11">
    <location>
        <begin position="372"/>
        <end position="391"/>
    </location>
</feature>
<organism evidence="12 13">
    <name type="scientific">Novosphingobium aquae</name>
    <dbReference type="NCBI Taxonomy" id="3133435"/>
    <lineage>
        <taxon>Bacteria</taxon>
        <taxon>Pseudomonadati</taxon>
        <taxon>Pseudomonadota</taxon>
        <taxon>Alphaproteobacteria</taxon>
        <taxon>Sphingomonadales</taxon>
        <taxon>Sphingomonadaceae</taxon>
        <taxon>Novosphingobium</taxon>
    </lineage>
</organism>
<evidence type="ECO:0000256" key="9">
    <source>
        <dbReference type="ARBA" id="ARBA00022989"/>
    </source>
</evidence>
<evidence type="ECO:0000256" key="11">
    <source>
        <dbReference type="SAM" id="Phobius"/>
    </source>
</evidence>
<dbReference type="SUPFAM" id="SSF103473">
    <property type="entry name" value="MFS general substrate transporter"/>
    <property type="match status" value="1"/>
</dbReference>
<feature type="transmembrane region" description="Helical" evidence="11">
    <location>
        <begin position="397"/>
        <end position="417"/>
    </location>
</feature>
<dbReference type="Pfam" id="PF07690">
    <property type="entry name" value="MFS_1"/>
    <property type="match status" value="1"/>
</dbReference>
<comment type="function">
    <text evidence="1">Intake of glucose and galactose.</text>
</comment>
<accession>A0ABU8S4I8</accession>
<keyword evidence="4" id="KW-0813">Transport</keyword>
<dbReference type="PANTHER" id="PTHR43702">
    <property type="entry name" value="L-FUCOSE-PROTON SYMPORTER"/>
    <property type="match status" value="1"/>
</dbReference>
<evidence type="ECO:0000256" key="8">
    <source>
        <dbReference type="ARBA" id="ARBA00022692"/>
    </source>
</evidence>
<name>A0ABU8S4I8_9SPHN</name>
<sequence length="423" mass="43765">MKPLQTSAAIQYKNGSAVRPMIVAPISLFFIWGGLTSLNDVLIPKLKGLFSLTYTEALLTQFAFFLAYFLVSLPAGSLIARVGYLKGIVIGLGTMALGCLAFIPAASSGVYATFLLALFVLASGITILQVAANPLIANMGSRATASSRLTLAQAFNSLGTTVFPPIGGAIILGSLANIDPVSLPENQRTALLAKEAAVIGDAYLGIAAVLALIAGFFWLQRNQMPRTSEPQISYGGSFALLREQRLGGGVAAIFLYVGAEVSIGSMLINYLVQPNILGVTERAASAFIAFYWGGAMAGRFIGSIILRFVSPGLVLAAFAFGAAALATISGLSSGPFAAYALLAVGLMNSIMFPTIFSLGVDGLGERTPQGSGLLCMGIVGGALIPLLFGTVADASGLATALFVPVCCYLAIAFYGWVSRRAAG</sequence>
<dbReference type="RefSeq" id="WP_339964458.1">
    <property type="nucleotide sequence ID" value="NZ_JBBHJY010000001.1"/>
</dbReference>
<feature type="transmembrane region" description="Helical" evidence="11">
    <location>
        <begin position="87"/>
        <end position="105"/>
    </location>
</feature>
<evidence type="ECO:0000256" key="7">
    <source>
        <dbReference type="ARBA" id="ARBA00022597"/>
    </source>
</evidence>
<evidence type="ECO:0000256" key="4">
    <source>
        <dbReference type="ARBA" id="ARBA00022448"/>
    </source>
</evidence>
<reference evidence="12 13" key="1">
    <citation type="submission" date="2024-03" db="EMBL/GenBank/DDBJ databases">
        <authorList>
            <person name="Jo J.-H."/>
        </authorList>
    </citation>
    <scope>NUCLEOTIDE SEQUENCE [LARGE SCALE GENOMIC DNA]</scope>
    <source>
        <strain evidence="12 13">AS3R-12</strain>
    </source>
</reference>
<comment type="similarity">
    <text evidence="3">Belongs to the major facilitator superfamily. FHS transporter (TC 2.A.1.7) family.</text>
</comment>
<keyword evidence="5" id="KW-1003">Cell membrane</keyword>
<feature type="transmembrane region" description="Helical" evidence="11">
    <location>
        <begin position="337"/>
        <end position="360"/>
    </location>
</feature>
<feature type="transmembrane region" description="Helical" evidence="11">
    <location>
        <begin position="111"/>
        <end position="133"/>
    </location>
</feature>
<dbReference type="PANTHER" id="PTHR43702:SF3">
    <property type="entry name" value="PROTEIN TSGA"/>
    <property type="match status" value="1"/>
</dbReference>
<keyword evidence="7" id="KW-0762">Sugar transport</keyword>
<keyword evidence="10 11" id="KW-0472">Membrane</keyword>
<dbReference type="CDD" id="cd17394">
    <property type="entry name" value="MFS_FucP_like"/>
    <property type="match status" value="1"/>
</dbReference>
<feature type="transmembrane region" description="Helical" evidence="11">
    <location>
        <begin position="284"/>
        <end position="306"/>
    </location>
</feature>
<evidence type="ECO:0000256" key="3">
    <source>
        <dbReference type="ARBA" id="ARBA00009120"/>
    </source>
</evidence>
<evidence type="ECO:0000256" key="2">
    <source>
        <dbReference type="ARBA" id="ARBA00004429"/>
    </source>
</evidence>
<keyword evidence="6" id="KW-0997">Cell inner membrane</keyword>
<evidence type="ECO:0000313" key="13">
    <source>
        <dbReference type="Proteomes" id="UP001379235"/>
    </source>
</evidence>
<dbReference type="NCBIfam" id="TIGR01272">
    <property type="entry name" value="gluP"/>
    <property type="match status" value="1"/>
</dbReference>
<comment type="caution">
    <text evidence="12">The sequence shown here is derived from an EMBL/GenBank/DDBJ whole genome shotgun (WGS) entry which is preliminary data.</text>
</comment>
<feature type="transmembrane region" description="Helical" evidence="11">
    <location>
        <begin position="58"/>
        <end position="80"/>
    </location>
</feature>
<feature type="transmembrane region" description="Helical" evidence="11">
    <location>
        <begin position="154"/>
        <end position="176"/>
    </location>
</feature>
<feature type="transmembrane region" description="Helical" evidence="11">
    <location>
        <begin position="250"/>
        <end position="272"/>
    </location>
</feature>
<proteinExistence type="inferred from homology"/>
<dbReference type="InterPro" id="IPR005964">
    <property type="entry name" value="Glc/Gal_transptr_bac"/>
</dbReference>
<keyword evidence="8 11" id="KW-0812">Transmembrane</keyword>
<evidence type="ECO:0000256" key="6">
    <source>
        <dbReference type="ARBA" id="ARBA00022519"/>
    </source>
</evidence>
<evidence type="ECO:0000313" key="12">
    <source>
        <dbReference type="EMBL" id="MEJ6008812.1"/>
    </source>
</evidence>
<feature type="transmembrane region" description="Helical" evidence="11">
    <location>
        <begin position="313"/>
        <end position="331"/>
    </location>
</feature>
<keyword evidence="9 11" id="KW-1133">Transmembrane helix</keyword>
<evidence type="ECO:0000256" key="1">
    <source>
        <dbReference type="ARBA" id="ARBA00003321"/>
    </source>
</evidence>
<dbReference type="Gene3D" id="1.20.1250.20">
    <property type="entry name" value="MFS general substrate transporter like domains"/>
    <property type="match status" value="2"/>
</dbReference>
<feature type="transmembrane region" description="Helical" evidence="11">
    <location>
        <begin position="196"/>
        <end position="219"/>
    </location>
</feature>